<organism evidence="2 3">
    <name type="scientific">Penicillium angulare</name>
    <dbReference type="NCBI Taxonomy" id="116970"/>
    <lineage>
        <taxon>Eukaryota</taxon>
        <taxon>Fungi</taxon>
        <taxon>Dikarya</taxon>
        <taxon>Ascomycota</taxon>
        <taxon>Pezizomycotina</taxon>
        <taxon>Eurotiomycetes</taxon>
        <taxon>Eurotiomycetidae</taxon>
        <taxon>Eurotiales</taxon>
        <taxon>Aspergillaceae</taxon>
        <taxon>Penicillium</taxon>
    </lineage>
</organism>
<feature type="region of interest" description="Disordered" evidence="1">
    <location>
        <begin position="1"/>
        <end position="21"/>
    </location>
</feature>
<dbReference type="OrthoDB" id="3350591at2759"/>
<sequence>MSTLQTNPDYSEEYENKPLPFNLYEGDDEEQDIWIKKRLESLVNGALQPSQLAKEIDTKITEDTNRQHDELVIQLKEGDDDDLVVPPPRIHLSPLFSAIVRLFFAFPANHPGQNLIVELLLALKALPRHQIYAGLPSDDPRKPHPTVTLWPFGEEEGDWQMFWLYFHDEISDWLPPYRLRNLNSAMARLSALQLCKCAEQSALQYILPSSREYPDLEKRPIDGPNILGNNLIAAAQWILTSDEGRFVYQECRKSESAFESADSWSITNWQEWKRQFEFVAGDERFAANYRSVARDAYSRMLEYEES</sequence>
<reference evidence="2" key="2">
    <citation type="journal article" date="2023" name="IMA Fungus">
        <title>Comparative genomic study of the Penicillium genus elucidates a diverse pangenome and 15 lateral gene transfer events.</title>
        <authorList>
            <person name="Petersen C."/>
            <person name="Sorensen T."/>
            <person name="Nielsen M.R."/>
            <person name="Sondergaard T.E."/>
            <person name="Sorensen J.L."/>
            <person name="Fitzpatrick D.A."/>
            <person name="Frisvad J.C."/>
            <person name="Nielsen K.L."/>
        </authorList>
    </citation>
    <scope>NUCLEOTIDE SEQUENCE</scope>
    <source>
        <strain evidence="2">IBT 30069</strain>
    </source>
</reference>
<protein>
    <submittedName>
        <fullName evidence="2">Uncharacterized protein</fullName>
    </submittedName>
</protein>
<evidence type="ECO:0000256" key="1">
    <source>
        <dbReference type="SAM" id="MobiDB-lite"/>
    </source>
</evidence>
<reference evidence="2" key="1">
    <citation type="submission" date="2022-11" db="EMBL/GenBank/DDBJ databases">
        <authorList>
            <person name="Petersen C."/>
        </authorList>
    </citation>
    <scope>NUCLEOTIDE SEQUENCE</scope>
    <source>
        <strain evidence="2">IBT 30069</strain>
    </source>
</reference>
<proteinExistence type="predicted"/>
<dbReference type="AlphaFoldDB" id="A0A9W9EU79"/>
<name>A0A9W9EU79_9EURO</name>
<gene>
    <name evidence="2" type="ORF">N7456_011536</name>
</gene>
<dbReference type="EMBL" id="JAPQKH010000007">
    <property type="protein sequence ID" value="KAJ5087920.1"/>
    <property type="molecule type" value="Genomic_DNA"/>
</dbReference>
<accession>A0A9W9EU79</accession>
<evidence type="ECO:0000313" key="2">
    <source>
        <dbReference type="EMBL" id="KAJ5087920.1"/>
    </source>
</evidence>
<dbReference type="Proteomes" id="UP001149165">
    <property type="component" value="Unassembled WGS sequence"/>
</dbReference>
<comment type="caution">
    <text evidence="2">The sequence shown here is derived from an EMBL/GenBank/DDBJ whole genome shotgun (WGS) entry which is preliminary data.</text>
</comment>
<evidence type="ECO:0000313" key="3">
    <source>
        <dbReference type="Proteomes" id="UP001149165"/>
    </source>
</evidence>
<keyword evidence="3" id="KW-1185">Reference proteome</keyword>